<reference evidence="2" key="1">
    <citation type="submission" date="2019-08" db="EMBL/GenBank/DDBJ databases">
        <authorList>
            <person name="Kucharzyk K."/>
            <person name="Murdoch R.W."/>
            <person name="Higgins S."/>
            <person name="Loffler F."/>
        </authorList>
    </citation>
    <scope>NUCLEOTIDE SEQUENCE</scope>
</reference>
<protein>
    <submittedName>
        <fullName evidence="2">Uncharacterized protein</fullName>
    </submittedName>
</protein>
<name>A0A644U5B9_9ZZZZ</name>
<feature type="region of interest" description="Disordered" evidence="1">
    <location>
        <begin position="1"/>
        <end position="46"/>
    </location>
</feature>
<evidence type="ECO:0000256" key="1">
    <source>
        <dbReference type="SAM" id="MobiDB-lite"/>
    </source>
</evidence>
<organism evidence="2">
    <name type="scientific">bioreactor metagenome</name>
    <dbReference type="NCBI Taxonomy" id="1076179"/>
    <lineage>
        <taxon>unclassified sequences</taxon>
        <taxon>metagenomes</taxon>
        <taxon>ecological metagenomes</taxon>
    </lineage>
</organism>
<sequence>MVRGLLRDPTRDRGQLQVNSIPGPRRRNGNGPPRRRAGARDLQLGSDDLLPGLRPVLEELVEPLVGQHVVRHRLDHGGRRGDHVGADLRAFGDVVHVADRGSQDFRLVIVVVIDRADVVDQLDTVEVDVVKPADERRDEARPGLRREDRLRGREAQRDVDHVAFGCESLAGGQAIPGERHLDRDIGGDLGKLQTLGDHVLRLGGHDLGRDRARNHVADLLRHLEDVAARFQDQRGVGGDTVDHAEIVQFLDRRHIGGIDEEFHGKPPEQQLRAR</sequence>
<gene>
    <name evidence="2" type="ORF">SDC9_19934</name>
</gene>
<proteinExistence type="predicted"/>
<comment type="caution">
    <text evidence="2">The sequence shown here is derived from an EMBL/GenBank/DDBJ whole genome shotgun (WGS) entry which is preliminary data.</text>
</comment>
<dbReference type="AlphaFoldDB" id="A0A644U5B9"/>
<feature type="compositionally biased region" description="Basic and acidic residues" evidence="1">
    <location>
        <begin position="1"/>
        <end position="14"/>
    </location>
</feature>
<evidence type="ECO:0000313" key="2">
    <source>
        <dbReference type="EMBL" id="MPL74124.1"/>
    </source>
</evidence>
<accession>A0A644U5B9</accession>
<dbReference type="EMBL" id="VSSQ01000078">
    <property type="protein sequence ID" value="MPL74124.1"/>
    <property type="molecule type" value="Genomic_DNA"/>
</dbReference>
<feature type="compositionally biased region" description="Basic residues" evidence="1">
    <location>
        <begin position="24"/>
        <end position="37"/>
    </location>
</feature>